<dbReference type="InterPro" id="IPR027417">
    <property type="entry name" value="P-loop_NTPase"/>
</dbReference>
<evidence type="ECO:0000256" key="5">
    <source>
        <dbReference type="ARBA" id="ARBA00037066"/>
    </source>
</evidence>
<dbReference type="GO" id="GO:0016887">
    <property type="term" value="F:ATP hydrolysis activity"/>
    <property type="evidence" value="ECO:0007669"/>
    <property type="project" value="InterPro"/>
</dbReference>
<gene>
    <name evidence="7" type="ORF">ATK78_2754</name>
</gene>
<sequence>MLRVESVSYETGNRLLLKDISFSIKGGEMVAILGANGAGKSTLMKILCREKQPTAGRVLFDGKDLREYSAKEMAAKRATLYQQNSVTMAFTVQEVVMMGRYGHYSSNPAERDLRAMQETMEVCGINYLADRSMLTLSGGEQQRVHLARVLAQLWDNKEALLLLDEPISGMDLQYQHQTLAIAAALASKGFMVISVLHDINLAAQYADRILMLKGGRKWWDGSPMEVLTSQHIYTAFAVHAQVETDPKTLITHVVPEGVLLNAGTFNSNMAINYNNMTLKEKYQAYQQAHPKKRILDIAKDFNISEAQLLMTGLGDQVTLLRPEMDNILKQVENLGHVMALTRNEYCVNERKGTYQNFSQTPHAALFLGEDIDLRLFLSKWKLAFSVSEGDNNSLQFFDESGNAVHKIYLTGQSDKENFIKLVAHFKAEQQAFFEIKPVLKTNRPERRDAEIDIQGFHTAWNTMKDSHEFFGLLHRFGLNRMQALRLAPEGRAMQMSLESFRRTIAHCAVNEVPVMIFTGNEGCIQIHTGSVKNLAPTGSWFNVLDPEFNLHVNEDGVSSLWHVVKPSTDGDVNSLELYNKDGEVILQVFGKRKPGIPELETWREALAGILV</sequence>
<keyword evidence="2" id="KW-0547">Nucleotide-binding</keyword>
<evidence type="ECO:0000256" key="2">
    <source>
        <dbReference type="ARBA" id="ARBA00022741"/>
    </source>
</evidence>
<organism evidence="7 8">
    <name type="scientific">Pedobacter metabolipauper</name>
    <dbReference type="NCBI Taxonomy" id="425513"/>
    <lineage>
        <taxon>Bacteria</taxon>
        <taxon>Pseudomonadati</taxon>
        <taxon>Bacteroidota</taxon>
        <taxon>Sphingobacteriia</taxon>
        <taxon>Sphingobacteriales</taxon>
        <taxon>Sphingobacteriaceae</taxon>
        <taxon>Pedobacter</taxon>
    </lineage>
</organism>
<dbReference type="OrthoDB" id="9806726at2"/>
<dbReference type="EMBL" id="SNYC01000005">
    <property type="protein sequence ID" value="TDQ08246.1"/>
    <property type="molecule type" value="Genomic_DNA"/>
</dbReference>
<keyword evidence="3" id="KW-0067">ATP-binding</keyword>
<keyword evidence="8" id="KW-1185">Reference proteome</keyword>
<dbReference type="InterPro" id="IPR003439">
    <property type="entry name" value="ABC_transporter-like_ATP-bd"/>
</dbReference>
<dbReference type="Pfam" id="PF00005">
    <property type="entry name" value="ABC_tran"/>
    <property type="match status" value="1"/>
</dbReference>
<evidence type="ECO:0000256" key="4">
    <source>
        <dbReference type="ARBA" id="ARBA00022967"/>
    </source>
</evidence>
<accession>A0A4R6STG6</accession>
<dbReference type="PANTHER" id="PTHR42794">
    <property type="entry name" value="HEMIN IMPORT ATP-BINDING PROTEIN HMUV"/>
    <property type="match status" value="1"/>
</dbReference>
<name>A0A4R6STG6_9SPHI</name>
<proteinExistence type="predicted"/>
<dbReference type="PANTHER" id="PTHR42794:SF1">
    <property type="entry name" value="HEMIN IMPORT ATP-BINDING PROTEIN HMUV"/>
    <property type="match status" value="1"/>
</dbReference>
<dbReference type="Proteomes" id="UP000295620">
    <property type="component" value="Unassembled WGS sequence"/>
</dbReference>
<comment type="function">
    <text evidence="5">Part of the ABC transporter complex HmuTUV involved in hemin import. Responsible for energy coupling to the transport system.</text>
</comment>
<dbReference type="GO" id="GO:0006826">
    <property type="term" value="P:iron ion transport"/>
    <property type="evidence" value="ECO:0007669"/>
    <property type="project" value="InterPro"/>
</dbReference>
<dbReference type="Gene3D" id="3.40.50.300">
    <property type="entry name" value="P-loop containing nucleotide triphosphate hydrolases"/>
    <property type="match status" value="1"/>
</dbReference>
<evidence type="ECO:0000256" key="3">
    <source>
        <dbReference type="ARBA" id="ARBA00022840"/>
    </source>
</evidence>
<dbReference type="CDD" id="cd16830">
    <property type="entry name" value="HemS-like_N"/>
    <property type="match status" value="1"/>
</dbReference>
<dbReference type="AlphaFoldDB" id="A0A4R6STG6"/>
<dbReference type="InterPro" id="IPR053733">
    <property type="entry name" value="Heme_Transport_Util_sf"/>
</dbReference>
<evidence type="ECO:0000313" key="8">
    <source>
        <dbReference type="Proteomes" id="UP000295620"/>
    </source>
</evidence>
<keyword evidence="1" id="KW-0813">Transport</keyword>
<dbReference type="InterPro" id="IPR003593">
    <property type="entry name" value="AAA+_ATPase"/>
</dbReference>
<evidence type="ECO:0000256" key="1">
    <source>
        <dbReference type="ARBA" id="ARBA00022448"/>
    </source>
</evidence>
<dbReference type="CDD" id="cd03214">
    <property type="entry name" value="ABC_Iron-Siderophores_B12_Hemin"/>
    <property type="match status" value="1"/>
</dbReference>
<dbReference type="FunFam" id="3.40.50.300:FF:000134">
    <property type="entry name" value="Iron-enterobactin ABC transporter ATP-binding protein"/>
    <property type="match status" value="1"/>
</dbReference>
<reference evidence="7 8" key="1">
    <citation type="submission" date="2019-03" db="EMBL/GenBank/DDBJ databases">
        <title>Genomic Encyclopedia of Archaeal and Bacterial Type Strains, Phase II (KMG-II): from individual species to whole genera.</title>
        <authorList>
            <person name="Goeker M."/>
        </authorList>
    </citation>
    <scope>NUCLEOTIDE SEQUENCE [LARGE SCALE GENOMIC DNA]</scope>
    <source>
        <strain evidence="7 8">DSM 19035</strain>
    </source>
</reference>
<dbReference type="SMART" id="SM00382">
    <property type="entry name" value="AAA"/>
    <property type="match status" value="1"/>
</dbReference>
<dbReference type="GO" id="GO:0005524">
    <property type="term" value="F:ATP binding"/>
    <property type="evidence" value="ECO:0007669"/>
    <property type="project" value="UniProtKB-KW"/>
</dbReference>
<keyword evidence="4" id="KW-1278">Translocase</keyword>
<protein>
    <submittedName>
        <fullName evidence="7">Putative heme degradation protein</fullName>
    </submittedName>
</protein>
<feature type="domain" description="ABC transporter" evidence="6">
    <location>
        <begin position="2"/>
        <end position="239"/>
    </location>
</feature>
<evidence type="ECO:0000259" key="6">
    <source>
        <dbReference type="PROSITE" id="PS50893"/>
    </source>
</evidence>
<dbReference type="NCBIfam" id="NF010068">
    <property type="entry name" value="PRK13548.1"/>
    <property type="match status" value="1"/>
</dbReference>
<dbReference type="PROSITE" id="PS50893">
    <property type="entry name" value="ABC_TRANSPORTER_2"/>
    <property type="match status" value="1"/>
</dbReference>
<evidence type="ECO:0000313" key="7">
    <source>
        <dbReference type="EMBL" id="TDQ08246.1"/>
    </source>
</evidence>
<dbReference type="CDD" id="cd16831">
    <property type="entry name" value="HemS-like_C"/>
    <property type="match status" value="1"/>
</dbReference>
<dbReference type="SUPFAM" id="SSF52540">
    <property type="entry name" value="P-loop containing nucleoside triphosphate hydrolases"/>
    <property type="match status" value="1"/>
</dbReference>
<comment type="caution">
    <text evidence="7">The sequence shown here is derived from an EMBL/GenBank/DDBJ whole genome shotgun (WGS) entry which is preliminary data.</text>
</comment>
<dbReference type="RefSeq" id="WP_133576640.1">
    <property type="nucleotide sequence ID" value="NZ_SNYC01000005.1"/>
</dbReference>
<dbReference type="SUPFAM" id="SSF144064">
    <property type="entry name" value="Heme iron utilization protein-like"/>
    <property type="match status" value="1"/>
</dbReference>
<dbReference type="Gene3D" id="3.40.1570.10">
    <property type="entry name" value="HemS/ChuS/ChuX like domains"/>
    <property type="match status" value="2"/>
</dbReference>
<dbReference type="Pfam" id="PF05171">
    <property type="entry name" value="HemS"/>
    <property type="match status" value="2"/>
</dbReference>
<dbReference type="InterPro" id="IPR007845">
    <property type="entry name" value="HemS/ChuX_dom"/>
</dbReference>